<evidence type="ECO:0000256" key="3">
    <source>
        <dbReference type="ARBA" id="ARBA00023157"/>
    </source>
</evidence>
<keyword evidence="2" id="KW-0378">Hydrolase</keyword>
<protein>
    <submittedName>
        <fullName evidence="8">Serum paraoxonase arylesterase</fullName>
    </submittedName>
</protein>
<dbReference type="OrthoDB" id="5307922at2759"/>
<keyword evidence="9" id="KW-1185">Reference proteome</keyword>
<comment type="cofactor">
    <cofactor evidence="6">
        <name>Ca(2+)</name>
        <dbReference type="ChEBI" id="CHEBI:29108"/>
    </cofactor>
    <text evidence="6">Binds 2 calcium ions per subunit.</text>
</comment>
<dbReference type="EMBL" id="JAADYS010001048">
    <property type="protein sequence ID" value="KAF4465360.1"/>
    <property type="molecule type" value="Genomic_DNA"/>
</dbReference>
<dbReference type="InterPro" id="IPR002640">
    <property type="entry name" value="Arylesterase"/>
</dbReference>
<keyword evidence="6" id="KW-0106">Calcium</keyword>
<sequence>MAFPKFTALSILVVGIAIFIAPSIRLWTTVVGVFRQPSNTEVAKHDFLTIPDTIHCEDMHHHLPSGLIFAACQDSNDHFTWYPPLVTFGDPVSAGQSRGSIHVIDPKSFTSKRLGFDNFDGPFVTHGIDIISDPDAPNSVYILAVNHPPHPEYFKYIKDGNKPESYPKSLPKAASRIEIFHHVLGTATVKHIRSVSHPLIKTPNDILAVSPSTFYVTNDHYYTEGHLRFLETAYWGAKWSTTVLVQVADLSAKEPASEVQVTVAIRGLHNNNGLGRGKAADEMLIGSASSGALRLAQLGQNSSVQVVQTVQLDHCVDNPTFYRDSFPELNGDSSGYVMAGLSRGVDIEKTTGDTLATEPVMIWMVKPLGATWEKTLLFEDDGQRLRSGTTAILIGINPELEEGKKKAWLFATGFYSQSIIAVRVSL</sequence>
<dbReference type="GO" id="GO:0004064">
    <property type="term" value="F:arylesterase activity"/>
    <property type="evidence" value="ECO:0007669"/>
    <property type="project" value="InterPro"/>
</dbReference>
<feature type="binding site" evidence="6">
    <location>
        <position position="272"/>
    </location>
    <ligand>
        <name>Ca(2+)</name>
        <dbReference type="ChEBI" id="CHEBI:29108"/>
        <label>1</label>
        <note>catalytic</note>
    </ligand>
</feature>
<evidence type="ECO:0000313" key="9">
    <source>
        <dbReference type="Proteomes" id="UP000554235"/>
    </source>
</evidence>
<evidence type="ECO:0000256" key="7">
    <source>
        <dbReference type="PIRSR" id="PIRSR602640-4"/>
    </source>
</evidence>
<feature type="binding site" evidence="6">
    <location>
        <position position="317"/>
    </location>
    <ligand>
        <name>Ca(2+)</name>
        <dbReference type="ChEBI" id="CHEBI:29108"/>
        <label>1</label>
        <note>catalytic</note>
    </ligand>
</feature>
<dbReference type="PANTHER" id="PTHR11799">
    <property type="entry name" value="PARAOXONASE"/>
    <property type="match status" value="1"/>
</dbReference>
<dbReference type="InterPro" id="IPR011042">
    <property type="entry name" value="6-blade_b-propeller_TolB-like"/>
</dbReference>
<comment type="PTM">
    <text evidence="7">Glycosylated.</text>
</comment>
<feature type="binding site" evidence="6">
    <location>
        <position position="128"/>
    </location>
    <ligand>
        <name>Ca(2+)</name>
        <dbReference type="ChEBI" id="CHEBI:29108"/>
        <label>1</label>
        <note>catalytic</note>
    </ligand>
</feature>
<dbReference type="AlphaFoldDB" id="A0A8H4PAH6"/>
<name>A0A8H4PAH6_9HYPO</name>
<evidence type="ECO:0000256" key="5">
    <source>
        <dbReference type="PIRSR" id="PIRSR602640-1"/>
    </source>
</evidence>
<keyword evidence="3" id="KW-1015">Disulfide bond</keyword>
<feature type="binding site" evidence="6">
    <location>
        <position position="205"/>
    </location>
    <ligand>
        <name>Ca(2+)</name>
        <dbReference type="ChEBI" id="CHEBI:29108"/>
        <label>1</label>
        <note>catalytic</note>
    </ligand>
</feature>
<feature type="binding site" evidence="6">
    <location>
        <position position="58"/>
    </location>
    <ligand>
        <name>Ca(2+)</name>
        <dbReference type="ChEBI" id="CHEBI:29108"/>
        <label>1</label>
        <note>catalytic</note>
    </ligand>
</feature>
<feature type="active site" description="Proton acceptor" evidence="5">
    <location>
        <position position="126"/>
    </location>
</feature>
<comment type="caution">
    <text evidence="8">The sequence shown here is derived from an EMBL/GenBank/DDBJ whole genome shotgun (WGS) entry which is preliminary data.</text>
</comment>
<evidence type="ECO:0000256" key="1">
    <source>
        <dbReference type="ARBA" id="ARBA00008595"/>
    </source>
</evidence>
<feature type="binding site" evidence="6">
    <location>
        <position position="318"/>
    </location>
    <ligand>
        <name>Ca(2+)</name>
        <dbReference type="ChEBI" id="CHEBI:29108"/>
        <label>1</label>
        <note>catalytic</note>
    </ligand>
</feature>
<reference evidence="8 9" key="1">
    <citation type="submission" date="2020-01" db="EMBL/GenBank/DDBJ databases">
        <title>Identification and distribution of gene clusters putatively required for synthesis of sphingolipid metabolism inhibitors in phylogenetically diverse species of the filamentous fungus Fusarium.</title>
        <authorList>
            <person name="Kim H.-S."/>
            <person name="Busman M."/>
            <person name="Brown D.W."/>
            <person name="Divon H."/>
            <person name="Uhlig S."/>
            <person name="Proctor R.H."/>
        </authorList>
    </citation>
    <scope>NUCLEOTIDE SEQUENCE [LARGE SCALE GENOMIC DNA]</scope>
    <source>
        <strain evidence="8 9">NRRL 20459</strain>
    </source>
</reference>
<dbReference type="SUPFAM" id="SSF63829">
    <property type="entry name" value="Calcium-dependent phosphotriesterase"/>
    <property type="match status" value="1"/>
</dbReference>
<comment type="similarity">
    <text evidence="1">Belongs to the paraoxonase family.</text>
</comment>
<feature type="glycosylation site" description="N-linked (GlcNAc...) asparagine" evidence="7">
    <location>
        <position position="318"/>
    </location>
</feature>
<evidence type="ECO:0000313" key="8">
    <source>
        <dbReference type="EMBL" id="KAF4465360.1"/>
    </source>
</evidence>
<keyword evidence="6" id="KW-0479">Metal-binding</keyword>
<proteinExistence type="inferred from homology"/>
<dbReference type="Pfam" id="PF01731">
    <property type="entry name" value="Arylesterase"/>
    <property type="match status" value="1"/>
</dbReference>
<dbReference type="InterPro" id="IPR051288">
    <property type="entry name" value="Serum_paraoxonase/arylesterase"/>
</dbReference>
<gene>
    <name evidence="8" type="ORF">FALBO_7793</name>
</gene>
<accession>A0A8H4PAH6</accession>
<dbReference type="Gene3D" id="2.120.10.30">
    <property type="entry name" value="TolB, C-terminal domain"/>
    <property type="match status" value="1"/>
</dbReference>
<feature type="binding site" evidence="6">
    <location>
        <position position="204"/>
    </location>
    <ligand>
        <name>Ca(2+)</name>
        <dbReference type="ChEBI" id="CHEBI:29108"/>
        <label>1</label>
        <note>catalytic</note>
    </ligand>
</feature>
<dbReference type="Proteomes" id="UP000554235">
    <property type="component" value="Unassembled WGS sequence"/>
</dbReference>
<evidence type="ECO:0000256" key="2">
    <source>
        <dbReference type="ARBA" id="ARBA00022801"/>
    </source>
</evidence>
<evidence type="ECO:0000256" key="6">
    <source>
        <dbReference type="PIRSR" id="PIRSR602640-2"/>
    </source>
</evidence>
<organism evidence="8 9">
    <name type="scientific">Fusarium albosuccineum</name>
    <dbReference type="NCBI Taxonomy" id="1237068"/>
    <lineage>
        <taxon>Eukaryota</taxon>
        <taxon>Fungi</taxon>
        <taxon>Dikarya</taxon>
        <taxon>Ascomycota</taxon>
        <taxon>Pezizomycotina</taxon>
        <taxon>Sordariomycetes</taxon>
        <taxon>Hypocreomycetidae</taxon>
        <taxon>Hypocreales</taxon>
        <taxon>Nectriaceae</taxon>
        <taxon>Fusarium</taxon>
        <taxon>Fusarium decemcellulare species complex</taxon>
    </lineage>
</organism>
<keyword evidence="4 7" id="KW-0325">Glycoprotein</keyword>
<evidence type="ECO:0000256" key="4">
    <source>
        <dbReference type="ARBA" id="ARBA00023180"/>
    </source>
</evidence>
<dbReference type="GO" id="GO:0046872">
    <property type="term" value="F:metal ion binding"/>
    <property type="evidence" value="ECO:0007669"/>
    <property type="project" value="UniProtKB-KW"/>
</dbReference>
<dbReference type="PANTHER" id="PTHR11799:SF12">
    <property type="entry name" value="PARAOXONASE-RELATED"/>
    <property type="match status" value="1"/>
</dbReference>